<dbReference type="NCBIfam" id="TIGR01509">
    <property type="entry name" value="HAD-SF-IA-v3"/>
    <property type="match status" value="1"/>
</dbReference>
<dbReference type="FunFam" id="3.40.50.1000:FF:000022">
    <property type="entry name" value="Phosphoglycolate phosphatase"/>
    <property type="match status" value="1"/>
</dbReference>
<dbReference type="SFLD" id="SFLDS00003">
    <property type="entry name" value="Haloacid_Dehalogenase"/>
    <property type="match status" value="1"/>
</dbReference>
<dbReference type="PANTHER" id="PTHR43434:SF1">
    <property type="entry name" value="PHOSPHOGLYCOLATE PHOSPHATASE"/>
    <property type="match status" value="1"/>
</dbReference>
<proteinExistence type="inferred from homology"/>
<dbReference type="SUPFAM" id="SSF56784">
    <property type="entry name" value="HAD-like"/>
    <property type="match status" value="1"/>
</dbReference>
<dbReference type="InterPro" id="IPR023198">
    <property type="entry name" value="PGP-like_dom2"/>
</dbReference>
<keyword evidence="5" id="KW-0378">Hydrolase</keyword>
<dbReference type="PRINTS" id="PR00413">
    <property type="entry name" value="HADHALOGNASE"/>
</dbReference>
<name>A0A4Q1AU97_9BACT</name>
<dbReference type="PROSITE" id="PS01228">
    <property type="entry name" value="COF_1"/>
    <property type="match status" value="1"/>
</dbReference>
<dbReference type="EMBL" id="PDKK01000001">
    <property type="protein sequence ID" value="RXK08255.1"/>
    <property type="molecule type" value="Genomic_DNA"/>
</dbReference>
<dbReference type="EC" id="3.1.3.18" evidence="4"/>
<evidence type="ECO:0000256" key="4">
    <source>
        <dbReference type="ARBA" id="ARBA00013078"/>
    </source>
</evidence>
<dbReference type="Pfam" id="PF13419">
    <property type="entry name" value="HAD_2"/>
    <property type="match status" value="1"/>
</dbReference>
<evidence type="ECO:0000256" key="2">
    <source>
        <dbReference type="ARBA" id="ARBA00004818"/>
    </source>
</evidence>
<dbReference type="InterPro" id="IPR041492">
    <property type="entry name" value="HAD_2"/>
</dbReference>
<evidence type="ECO:0000313" key="5">
    <source>
        <dbReference type="EMBL" id="RXK08255.1"/>
    </source>
</evidence>
<dbReference type="Gene3D" id="1.10.150.240">
    <property type="entry name" value="Putative phosphatase, domain 2"/>
    <property type="match status" value="1"/>
</dbReference>
<evidence type="ECO:0000256" key="1">
    <source>
        <dbReference type="ARBA" id="ARBA00000830"/>
    </source>
</evidence>
<dbReference type="OrthoDB" id="9792518at2"/>
<dbReference type="GO" id="GO:0008967">
    <property type="term" value="F:phosphoglycolate phosphatase activity"/>
    <property type="evidence" value="ECO:0007669"/>
    <property type="project" value="UniProtKB-EC"/>
</dbReference>
<dbReference type="GO" id="GO:0006281">
    <property type="term" value="P:DNA repair"/>
    <property type="evidence" value="ECO:0007669"/>
    <property type="project" value="TreeGrafter"/>
</dbReference>
<dbReference type="SFLD" id="SFLDG01129">
    <property type="entry name" value="C1.5:_HAD__Beta-PGM__Phosphata"/>
    <property type="match status" value="1"/>
</dbReference>
<evidence type="ECO:0000256" key="3">
    <source>
        <dbReference type="ARBA" id="ARBA00006171"/>
    </source>
</evidence>
<dbReference type="GO" id="GO:0005829">
    <property type="term" value="C:cytosol"/>
    <property type="evidence" value="ECO:0007669"/>
    <property type="project" value="TreeGrafter"/>
</dbReference>
<dbReference type="InterPro" id="IPR050155">
    <property type="entry name" value="HAD-like_hydrolase_sf"/>
</dbReference>
<evidence type="ECO:0000313" key="6">
    <source>
        <dbReference type="Proteomes" id="UP000289758"/>
    </source>
</evidence>
<reference evidence="5 6" key="1">
    <citation type="submission" date="2017-10" db="EMBL/GenBank/DDBJ databases">
        <title>Genomics of the genus Arcobacter.</title>
        <authorList>
            <person name="Perez-Cataluna A."/>
            <person name="Figueras M.J."/>
        </authorList>
    </citation>
    <scope>NUCLEOTIDE SEQUENCE [LARGE SCALE GENOMIC DNA]</scope>
    <source>
        <strain evidence="5 6">CECT 8441</strain>
    </source>
</reference>
<gene>
    <name evidence="5" type="ORF">CRV07_00145</name>
</gene>
<dbReference type="RefSeq" id="WP_129085834.1">
    <property type="nucleotide sequence ID" value="NZ_CP053836.1"/>
</dbReference>
<accession>A0A4Q1AU97</accession>
<organism evidence="5 6">
    <name type="scientific">Halarcobacter ebronensis</name>
    <dbReference type="NCBI Taxonomy" id="1462615"/>
    <lineage>
        <taxon>Bacteria</taxon>
        <taxon>Pseudomonadati</taxon>
        <taxon>Campylobacterota</taxon>
        <taxon>Epsilonproteobacteria</taxon>
        <taxon>Campylobacterales</taxon>
        <taxon>Arcobacteraceae</taxon>
        <taxon>Halarcobacter</taxon>
    </lineage>
</organism>
<comment type="similarity">
    <text evidence="3">Belongs to the HAD-like hydrolase superfamily. CbbY/CbbZ/Gph/YieH family.</text>
</comment>
<keyword evidence="6" id="KW-1185">Reference proteome</keyword>
<dbReference type="InterPro" id="IPR036412">
    <property type="entry name" value="HAD-like_sf"/>
</dbReference>
<dbReference type="AlphaFoldDB" id="A0A4Q1AU97"/>
<dbReference type="InterPro" id="IPR023214">
    <property type="entry name" value="HAD_sf"/>
</dbReference>
<dbReference type="InterPro" id="IPR006439">
    <property type="entry name" value="HAD-SF_hydro_IA"/>
</dbReference>
<comment type="caution">
    <text evidence="5">The sequence shown here is derived from an EMBL/GenBank/DDBJ whole genome shotgun (WGS) entry which is preliminary data.</text>
</comment>
<dbReference type="Gene3D" id="3.40.50.1000">
    <property type="entry name" value="HAD superfamily/HAD-like"/>
    <property type="match status" value="1"/>
</dbReference>
<dbReference type="SFLD" id="SFLDG01135">
    <property type="entry name" value="C1.5.6:_HAD__Beta-PGM__Phospha"/>
    <property type="match status" value="1"/>
</dbReference>
<dbReference type="Proteomes" id="UP000289758">
    <property type="component" value="Unassembled WGS sequence"/>
</dbReference>
<comment type="pathway">
    <text evidence="2">Organic acid metabolism; glycolate biosynthesis; glycolate from 2-phosphoglycolate: step 1/1.</text>
</comment>
<dbReference type="PANTHER" id="PTHR43434">
    <property type="entry name" value="PHOSPHOGLYCOLATE PHOSPHATASE"/>
    <property type="match status" value="1"/>
</dbReference>
<protein>
    <recommendedName>
        <fullName evidence="4">phosphoglycolate phosphatase</fullName>
        <ecNumber evidence="4">3.1.3.18</ecNumber>
    </recommendedName>
</protein>
<sequence length="216" mass="24721">MKAKAVIFDMDGTILNSLEDIAISSNIVLKEFNLPTHKIEDYKNFVGGGVQILLDNCTPKDISQELYKKVFERFKEVYENNVHNRTKPYEGIYELLKELKRREIKMGILSNKMHDFTLKYYEKFFMDFNMQEVHGQKSHIPKKPHPMGATLIAKSFNLEPSQILFVGDSDVDMQTAKAAGMISVGVAWGFRGIEELIEHGANHIVKTPNDILNLLE</sequence>
<comment type="catalytic activity">
    <reaction evidence="1">
        <text>2-phosphoglycolate + H2O = glycolate + phosphate</text>
        <dbReference type="Rhea" id="RHEA:14369"/>
        <dbReference type="ChEBI" id="CHEBI:15377"/>
        <dbReference type="ChEBI" id="CHEBI:29805"/>
        <dbReference type="ChEBI" id="CHEBI:43474"/>
        <dbReference type="ChEBI" id="CHEBI:58033"/>
        <dbReference type="EC" id="3.1.3.18"/>
    </reaction>
</comment>
<dbReference type="NCBIfam" id="TIGR01549">
    <property type="entry name" value="HAD-SF-IA-v1"/>
    <property type="match status" value="1"/>
</dbReference>